<dbReference type="OrthoDB" id="2403834at2759"/>
<name>A0A9N9EH81_9GLOM</name>
<dbReference type="EMBL" id="CAJVPQ010005744">
    <property type="protein sequence ID" value="CAG8674813.1"/>
    <property type="molecule type" value="Genomic_DNA"/>
</dbReference>
<evidence type="ECO:0000313" key="1">
    <source>
        <dbReference type="EMBL" id="CAG8674813.1"/>
    </source>
</evidence>
<accession>A0A9N9EH81</accession>
<evidence type="ECO:0000313" key="2">
    <source>
        <dbReference type="Proteomes" id="UP000789570"/>
    </source>
</evidence>
<organism evidence="1 2">
    <name type="scientific">Funneliformis caledonium</name>
    <dbReference type="NCBI Taxonomy" id="1117310"/>
    <lineage>
        <taxon>Eukaryota</taxon>
        <taxon>Fungi</taxon>
        <taxon>Fungi incertae sedis</taxon>
        <taxon>Mucoromycota</taxon>
        <taxon>Glomeromycotina</taxon>
        <taxon>Glomeromycetes</taxon>
        <taxon>Glomerales</taxon>
        <taxon>Glomeraceae</taxon>
        <taxon>Funneliformis</taxon>
    </lineage>
</organism>
<gene>
    <name evidence="1" type="ORF">FCALED_LOCUS12197</name>
</gene>
<sequence>MSGLNQERTRGFVNGATAILQENFQHQYPTNPFIKAQYITGTKTFYFWYKNGFQYQIPDNYSVETEVSGIKIQCETKYQLNGKVRFMVAWKENRVEWSLYSDRSATSVISTFLKKNNRPNSNLSGIYIFGFDIGRLHEYRLEIIGAPIILANKVNKRKQPLSTIQSILGQNKRFTSL</sequence>
<feature type="non-terminal residue" evidence="1">
    <location>
        <position position="1"/>
    </location>
</feature>
<reference evidence="1" key="1">
    <citation type="submission" date="2021-06" db="EMBL/GenBank/DDBJ databases">
        <authorList>
            <person name="Kallberg Y."/>
            <person name="Tangrot J."/>
            <person name="Rosling A."/>
        </authorList>
    </citation>
    <scope>NUCLEOTIDE SEQUENCE</scope>
    <source>
        <strain evidence="1">UK204</strain>
    </source>
</reference>
<feature type="non-terminal residue" evidence="1">
    <location>
        <position position="177"/>
    </location>
</feature>
<proteinExistence type="predicted"/>
<protein>
    <submittedName>
        <fullName evidence="1">7355_t:CDS:1</fullName>
    </submittedName>
</protein>
<keyword evidence="2" id="KW-1185">Reference proteome</keyword>
<dbReference type="AlphaFoldDB" id="A0A9N9EH81"/>
<dbReference type="Proteomes" id="UP000789570">
    <property type="component" value="Unassembled WGS sequence"/>
</dbReference>
<comment type="caution">
    <text evidence="1">The sequence shown here is derived from an EMBL/GenBank/DDBJ whole genome shotgun (WGS) entry which is preliminary data.</text>
</comment>